<dbReference type="InterPro" id="IPR004839">
    <property type="entry name" value="Aminotransferase_I/II_large"/>
</dbReference>
<evidence type="ECO:0000256" key="2">
    <source>
        <dbReference type="ARBA" id="ARBA00007441"/>
    </source>
</evidence>
<comment type="cofactor">
    <cofactor evidence="1 7">
        <name>pyridoxal 5'-phosphate</name>
        <dbReference type="ChEBI" id="CHEBI:597326"/>
    </cofactor>
</comment>
<dbReference type="PROSITE" id="PS00105">
    <property type="entry name" value="AA_TRANSFER_CLASS_1"/>
    <property type="match status" value="1"/>
</dbReference>
<dbReference type="SUPFAM" id="SSF53383">
    <property type="entry name" value="PLP-dependent transferases"/>
    <property type="match status" value="1"/>
</dbReference>
<accession>A0A7C2UKP9</accession>
<evidence type="ECO:0000256" key="6">
    <source>
        <dbReference type="ARBA" id="ARBA00022898"/>
    </source>
</evidence>
<dbReference type="CDD" id="cd00609">
    <property type="entry name" value="AAT_like"/>
    <property type="match status" value="1"/>
</dbReference>
<sequence length="400" mass="45651">MRKISARSNQIPSSPHRILVSKVSELERSGKKVYNYTQGQPGLPPDEKLIKITFDHALKNSFNHYKYSTTQGLAELRDAISKDLKKYGGFDVEPNNIIITEGGVEGLNLSFFALSDPGDEVVILDPSYSVYWDLAKMYGLRVKTCVQKIDDEFQPDEECLKEKITRSTSFVLITSPDNPTSRILKESTMKLIADLVIDNDVWLLYDEAYKHLVYEGEHVWIQRYSRTMEKLVGINSFSKDIAIPGLRLGYTYAPKEVIGEMNKLKGLMSISSSTSAQWMAYFALTTGIKEEYLKKVVPIYKKRRDVAYEAFRKHLPEAKVWKPPAGLYLFPDLSYYMKKMDVKDDIQFAYKLAEEKQVAMLPGSIFGKSGANHLRVTFVIMPENELEQGIEILGKYLSEK</sequence>
<reference evidence="9" key="1">
    <citation type="journal article" date="2020" name="mSystems">
        <title>Genome- and Community-Level Interaction Insights into Carbon Utilization and Element Cycling Functions of Hydrothermarchaeota in Hydrothermal Sediment.</title>
        <authorList>
            <person name="Zhou Z."/>
            <person name="Liu Y."/>
            <person name="Xu W."/>
            <person name="Pan J."/>
            <person name="Luo Z.H."/>
            <person name="Li M."/>
        </authorList>
    </citation>
    <scope>NUCLEOTIDE SEQUENCE [LARGE SCALE GENOMIC DNA]</scope>
    <source>
        <strain evidence="9">SpSt-1259</strain>
    </source>
</reference>
<comment type="similarity">
    <text evidence="2 7">Belongs to the class-I pyridoxal-phosphate-dependent aminotransferase family.</text>
</comment>
<dbReference type="EC" id="2.6.1.-" evidence="7"/>
<dbReference type="GO" id="GO:0008483">
    <property type="term" value="F:transaminase activity"/>
    <property type="evidence" value="ECO:0007669"/>
    <property type="project" value="UniProtKB-KW"/>
</dbReference>
<comment type="subunit">
    <text evidence="3">Homodimer.</text>
</comment>
<dbReference type="PANTHER" id="PTHR46383">
    <property type="entry name" value="ASPARTATE AMINOTRANSFERASE"/>
    <property type="match status" value="1"/>
</dbReference>
<dbReference type="EMBL" id="DSFE01000032">
    <property type="protein sequence ID" value="HEU97449.1"/>
    <property type="molecule type" value="Genomic_DNA"/>
</dbReference>
<dbReference type="InterPro" id="IPR004838">
    <property type="entry name" value="NHTrfase_class1_PyrdxlP-BS"/>
</dbReference>
<evidence type="ECO:0000313" key="9">
    <source>
        <dbReference type="EMBL" id="HEU97449.1"/>
    </source>
</evidence>
<name>A0A7C2UKP9_9CREN</name>
<dbReference type="GO" id="GO:0006520">
    <property type="term" value="P:amino acid metabolic process"/>
    <property type="evidence" value="ECO:0007669"/>
    <property type="project" value="InterPro"/>
</dbReference>
<gene>
    <name evidence="9" type="ORF">ENO36_01135</name>
</gene>
<dbReference type="PANTHER" id="PTHR46383:SF1">
    <property type="entry name" value="ASPARTATE AMINOTRANSFERASE"/>
    <property type="match status" value="1"/>
</dbReference>
<protein>
    <recommendedName>
        <fullName evidence="7">Aminotransferase</fullName>
        <ecNumber evidence="7">2.6.1.-</ecNumber>
    </recommendedName>
</protein>
<evidence type="ECO:0000256" key="7">
    <source>
        <dbReference type="RuleBase" id="RU000481"/>
    </source>
</evidence>
<evidence type="ECO:0000256" key="3">
    <source>
        <dbReference type="ARBA" id="ARBA00011738"/>
    </source>
</evidence>
<dbReference type="Gene3D" id="3.90.1150.10">
    <property type="entry name" value="Aspartate Aminotransferase, domain 1"/>
    <property type="match status" value="1"/>
</dbReference>
<dbReference type="GO" id="GO:0030170">
    <property type="term" value="F:pyridoxal phosphate binding"/>
    <property type="evidence" value="ECO:0007669"/>
    <property type="project" value="InterPro"/>
</dbReference>
<proteinExistence type="inferred from homology"/>
<evidence type="ECO:0000259" key="8">
    <source>
        <dbReference type="Pfam" id="PF00155"/>
    </source>
</evidence>
<dbReference type="Gene3D" id="3.40.640.10">
    <property type="entry name" value="Type I PLP-dependent aspartate aminotransferase-like (Major domain)"/>
    <property type="match status" value="1"/>
</dbReference>
<evidence type="ECO:0000256" key="1">
    <source>
        <dbReference type="ARBA" id="ARBA00001933"/>
    </source>
</evidence>
<dbReference type="Pfam" id="PF00155">
    <property type="entry name" value="Aminotran_1_2"/>
    <property type="match status" value="1"/>
</dbReference>
<dbReference type="AlphaFoldDB" id="A0A7C2UKP9"/>
<comment type="caution">
    <text evidence="9">The sequence shown here is derived from an EMBL/GenBank/DDBJ whole genome shotgun (WGS) entry which is preliminary data.</text>
</comment>
<keyword evidence="4 7" id="KW-0032">Aminotransferase</keyword>
<keyword evidence="5 7" id="KW-0808">Transferase</keyword>
<evidence type="ECO:0000256" key="4">
    <source>
        <dbReference type="ARBA" id="ARBA00022576"/>
    </source>
</evidence>
<dbReference type="InterPro" id="IPR015424">
    <property type="entry name" value="PyrdxlP-dep_Trfase"/>
</dbReference>
<dbReference type="InterPro" id="IPR015422">
    <property type="entry name" value="PyrdxlP-dep_Trfase_small"/>
</dbReference>
<evidence type="ECO:0000256" key="5">
    <source>
        <dbReference type="ARBA" id="ARBA00022679"/>
    </source>
</evidence>
<organism evidence="9">
    <name type="scientific">Fervidicoccus fontis</name>
    <dbReference type="NCBI Taxonomy" id="683846"/>
    <lineage>
        <taxon>Archaea</taxon>
        <taxon>Thermoproteota</taxon>
        <taxon>Thermoprotei</taxon>
        <taxon>Fervidicoccales</taxon>
        <taxon>Fervidicoccaceae</taxon>
        <taxon>Fervidicoccus</taxon>
    </lineage>
</organism>
<feature type="domain" description="Aminotransferase class I/classII large" evidence="8">
    <location>
        <begin position="48"/>
        <end position="392"/>
    </location>
</feature>
<dbReference type="InterPro" id="IPR050596">
    <property type="entry name" value="AspAT/PAT-like"/>
</dbReference>
<dbReference type="InterPro" id="IPR015421">
    <property type="entry name" value="PyrdxlP-dep_Trfase_major"/>
</dbReference>
<keyword evidence="6" id="KW-0663">Pyridoxal phosphate</keyword>
<dbReference type="Proteomes" id="UP000885664">
    <property type="component" value="Unassembled WGS sequence"/>
</dbReference>